<feature type="domain" description="DUF6894" evidence="1">
    <location>
        <begin position="4"/>
        <end position="71"/>
    </location>
</feature>
<gene>
    <name evidence="2" type="ORF">GV68_12280</name>
</gene>
<dbReference type="AlphaFoldDB" id="A0A922TA50"/>
<proteinExistence type="predicted"/>
<dbReference type="RefSeq" id="WP_037164203.1">
    <property type="nucleotide sequence ID" value="NZ_JOKI01000006.1"/>
</dbReference>
<name>A0A922TA50_9HYPH</name>
<keyword evidence="3" id="KW-1185">Reference proteome</keyword>
<dbReference type="Proteomes" id="UP000052167">
    <property type="component" value="Unassembled WGS sequence"/>
</dbReference>
<dbReference type="EMBL" id="JOKJ01000023">
    <property type="protein sequence ID" value="KEQ04761.1"/>
    <property type="molecule type" value="Genomic_DNA"/>
</dbReference>
<comment type="caution">
    <text evidence="2">The sequence shown here is derived from an EMBL/GenBank/DDBJ whole genome shotgun (WGS) entry which is preliminary data.</text>
</comment>
<protein>
    <recommendedName>
        <fullName evidence="1">DUF6894 domain-containing protein</fullName>
    </recommendedName>
</protein>
<sequence length="82" mass="9292">MPYFYFHLRRDERVDHDLEGAEFPSIALARQEAMMAAREIMAERLVKGEPLDADVFQIADADGAVLEEVSFESVLKASFART</sequence>
<organism evidence="2 3">
    <name type="scientific">Pseudorhizobium pelagicum</name>
    <dbReference type="NCBI Taxonomy" id="1509405"/>
    <lineage>
        <taxon>Bacteria</taxon>
        <taxon>Pseudomonadati</taxon>
        <taxon>Pseudomonadota</taxon>
        <taxon>Alphaproteobacteria</taxon>
        <taxon>Hyphomicrobiales</taxon>
        <taxon>Rhizobiaceae</taxon>
        <taxon>Rhizobium/Agrobacterium group</taxon>
        <taxon>Pseudorhizobium</taxon>
    </lineage>
</organism>
<reference evidence="2 3" key="1">
    <citation type="submission" date="2014-06" db="EMBL/GenBank/DDBJ databases">
        <title>Rhizobium pelagicum/R2-400B4.</title>
        <authorList>
            <person name="Kimes N.E."/>
            <person name="Lopez-Perez M."/>
        </authorList>
    </citation>
    <scope>NUCLEOTIDE SEQUENCE [LARGE SCALE GENOMIC DNA]</scope>
    <source>
        <strain evidence="2 3">R2-400B4</strain>
    </source>
</reference>
<evidence type="ECO:0000313" key="3">
    <source>
        <dbReference type="Proteomes" id="UP000052167"/>
    </source>
</evidence>
<accession>A0A922TA50</accession>
<dbReference type="OrthoDB" id="8021130at2"/>
<dbReference type="InterPro" id="IPR054189">
    <property type="entry name" value="DUF6894"/>
</dbReference>
<evidence type="ECO:0000259" key="1">
    <source>
        <dbReference type="Pfam" id="PF21834"/>
    </source>
</evidence>
<evidence type="ECO:0000313" key="2">
    <source>
        <dbReference type="EMBL" id="KEQ04761.1"/>
    </source>
</evidence>
<dbReference type="Pfam" id="PF21834">
    <property type="entry name" value="DUF6894"/>
    <property type="match status" value="1"/>
</dbReference>